<dbReference type="GO" id="GO:0016787">
    <property type="term" value="F:hydrolase activity"/>
    <property type="evidence" value="ECO:0007669"/>
    <property type="project" value="InterPro"/>
</dbReference>
<dbReference type="RefSeq" id="XP_066933500.1">
    <property type="nucleotide sequence ID" value="XM_067077399.1"/>
</dbReference>
<protein>
    <recommendedName>
        <fullName evidence="2">Calcineurin-like phosphoesterase domain-containing protein</fullName>
    </recommendedName>
</protein>
<dbReference type="PANTHER" id="PTHR12905">
    <property type="entry name" value="METALLOPHOSPHOESTERASE"/>
    <property type="match status" value="1"/>
</dbReference>
<dbReference type="CDD" id="cd07379">
    <property type="entry name" value="MPP_239FB"/>
    <property type="match status" value="1"/>
</dbReference>
<accession>A0A7M5WL78</accession>
<dbReference type="SUPFAM" id="SSF56300">
    <property type="entry name" value="Metallo-dependent phosphatases"/>
    <property type="match status" value="1"/>
</dbReference>
<dbReference type="Gene3D" id="3.60.21.10">
    <property type="match status" value="1"/>
</dbReference>
<comment type="similarity">
    <text evidence="1">Belongs to the UPF0046 family.</text>
</comment>
<dbReference type="InterPro" id="IPR051693">
    <property type="entry name" value="UPF0046_metallophosphoest"/>
</dbReference>
<evidence type="ECO:0000313" key="4">
    <source>
        <dbReference type="Proteomes" id="UP000594262"/>
    </source>
</evidence>
<dbReference type="Proteomes" id="UP000594262">
    <property type="component" value="Unplaced"/>
</dbReference>
<sequence>MKKALGSVRRHFQKLDTDKNHRVSDLGEYSKPKDPKDSDSVRIVIISDTHGTKKIPEIVPDGDILIHCGDFTLHGRLVEVESFNEILGSIKHKFKHILVIAGNHELMMDPSLNGSRPEECQRILSNCTYLEDEGIELMGIKFYGTPWHPEHRVGDAFSVKCGEECLSKWEKIPFDTDVLMTHTPPYGVCDEGHHIKHAGCPELLYIVQEKVKPRIHAFGHIHEAYGIAKDKTTTYLNASICTRRYRSDNLPFVIDLKPIEKKTVDFLPNVLDGIETI</sequence>
<evidence type="ECO:0000259" key="2">
    <source>
        <dbReference type="Pfam" id="PF00149"/>
    </source>
</evidence>
<dbReference type="InterPro" id="IPR004843">
    <property type="entry name" value="Calcineurin-like_PHP"/>
</dbReference>
<dbReference type="Pfam" id="PF00149">
    <property type="entry name" value="Metallophos"/>
    <property type="match status" value="1"/>
</dbReference>
<dbReference type="GeneID" id="136821167"/>
<evidence type="ECO:0000256" key="1">
    <source>
        <dbReference type="ARBA" id="ARBA00007993"/>
    </source>
</evidence>
<dbReference type="EnsemblMetazoa" id="CLYHEMT008904.1">
    <property type="protein sequence ID" value="CLYHEMP008904.1"/>
    <property type="gene ID" value="CLYHEMG008904"/>
</dbReference>
<dbReference type="AlphaFoldDB" id="A0A7M5WL78"/>
<name>A0A7M5WL78_9CNID</name>
<dbReference type="InterPro" id="IPR029052">
    <property type="entry name" value="Metallo-depent_PP-like"/>
</dbReference>
<organism evidence="3 4">
    <name type="scientific">Clytia hemisphaerica</name>
    <dbReference type="NCBI Taxonomy" id="252671"/>
    <lineage>
        <taxon>Eukaryota</taxon>
        <taxon>Metazoa</taxon>
        <taxon>Cnidaria</taxon>
        <taxon>Hydrozoa</taxon>
        <taxon>Hydroidolina</taxon>
        <taxon>Leptothecata</taxon>
        <taxon>Obeliida</taxon>
        <taxon>Clytiidae</taxon>
        <taxon>Clytia</taxon>
    </lineage>
</organism>
<dbReference type="OrthoDB" id="630188at2759"/>
<feature type="domain" description="Calcineurin-like phosphoesterase" evidence="2">
    <location>
        <begin position="42"/>
        <end position="223"/>
    </location>
</feature>
<dbReference type="PANTHER" id="PTHR12905:SF0">
    <property type="entry name" value="CALCINEURIN-LIKE PHOSPHOESTERASE DOMAIN-CONTAINING PROTEIN"/>
    <property type="match status" value="1"/>
</dbReference>
<reference evidence="3" key="1">
    <citation type="submission" date="2021-01" db="UniProtKB">
        <authorList>
            <consortium name="EnsemblMetazoa"/>
        </authorList>
    </citation>
    <scope>IDENTIFICATION</scope>
</reference>
<evidence type="ECO:0000313" key="3">
    <source>
        <dbReference type="EnsemblMetazoa" id="CLYHEMP008904.1"/>
    </source>
</evidence>
<proteinExistence type="inferred from homology"/>
<keyword evidence="4" id="KW-1185">Reference proteome</keyword>